<sequence>MKIIIKVLESNKTFELECAEADTIGTLQDFVADRARIPKNKQRLIYQGKILKEGTIASNNLTDGCMIHAVTIPDQPQPEQQAQNSQTLYQTDADSSSMEDPNAGNIIFSFDTGGGGGQGGNNMMSSFFGPFMELFGGGGTTRRQTRTTSSPSGNAPTPSRSSQTTTNRTQTQSTSEPAQSPPPSQPPTQSPSQSPTATRTSTTTTTTTQTTQSNSSRPITVTLTTRTVPATPTEAPATTAPPSSQQSTDQPEPQPKPKTQSQQSPSSRSTRPKASQRSPARSSRRTSPTPQPAPSSSGSEDIRRLADTVDQLSQVVTGLVNFENAKKHKEKTHRRRKQDKRTIAAVNDLEDRVAELEGMLDELSSVVADMKRKEKKRSRRDSSHGYDSHHRRSRSRSHHRSEHRRSHRHYRSPSSSSSSRDSPSPSPSRSQPQQAPAQSSQPQQSQAANPLMNLISSILPNRSAQSGTATPPTQPSLTAQQPPTVNPSDFGFIETAAEIAAYGAEARRQLSQSEEYKILDPK</sequence>
<feature type="domain" description="Ubiquitin-like" evidence="2">
    <location>
        <begin position="1"/>
        <end position="70"/>
    </location>
</feature>
<reference evidence="3 4" key="1">
    <citation type="journal article" date="2022" name="bioRxiv">
        <title>Genomics of Preaxostyla Flagellates Illuminates Evolutionary Transitions and the Path Towards Mitochondrial Loss.</title>
        <authorList>
            <person name="Novak L.V.F."/>
            <person name="Treitli S.C."/>
            <person name="Pyrih J."/>
            <person name="Halakuc P."/>
            <person name="Pipaliya S.V."/>
            <person name="Vacek V."/>
            <person name="Brzon O."/>
            <person name="Soukal P."/>
            <person name="Eme L."/>
            <person name="Dacks J.B."/>
            <person name="Karnkowska A."/>
            <person name="Elias M."/>
            <person name="Hampl V."/>
        </authorList>
    </citation>
    <scope>NUCLEOTIDE SEQUENCE [LARGE SCALE GENOMIC DNA]</scope>
    <source>
        <strain evidence="3">NAU3</strain>
        <tissue evidence="3">Gut</tissue>
    </source>
</reference>
<organism evidence="3 4">
    <name type="scientific">Blattamonas nauphoetae</name>
    <dbReference type="NCBI Taxonomy" id="2049346"/>
    <lineage>
        <taxon>Eukaryota</taxon>
        <taxon>Metamonada</taxon>
        <taxon>Preaxostyla</taxon>
        <taxon>Oxymonadida</taxon>
        <taxon>Blattamonas</taxon>
    </lineage>
</organism>
<proteinExistence type="predicted"/>
<dbReference type="InterPro" id="IPR000626">
    <property type="entry name" value="Ubiquitin-like_dom"/>
</dbReference>
<comment type="caution">
    <text evidence="3">The sequence shown here is derived from an EMBL/GenBank/DDBJ whole genome shotgun (WGS) entry which is preliminary data.</text>
</comment>
<dbReference type="InterPro" id="IPR029071">
    <property type="entry name" value="Ubiquitin-like_domsf"/>
</dbReference>
<feature type="compositionally biased region" description="Low complexity" evidence="1">
    <location>
        <begin position="190"/>
        <end position="269"/>
    </location>
</feature>
<dbReference type="PROSITE" id="PS50053">
    <property type="entry name" value="UBIQUITIN_2"/>
    <property type="match status" value="1"/>
</dbReference>
<keyword evidence="4" id="KW-1185">Reference proteome</keyword>
<evidence type="ECO:0000313" key="3">
    <source>
        <dbReference type="EMBL" id="KAK2960550.1"/>
    </source>
</evidence>
<evidence type="ECO:0000313" key="4">
    <source>
        <dbReference type="Proteomes" id="UP001281761"/>
    </source>
</evidence>
<feature type="region of interest" description="Disordered" evidence="1">
    <location>
        <begin position="367"/>
        <end position="490"/>
    </location>
</feature>
<gene>
    <name evidence="3" type="ORF">BLNAU_4448</name>
</gene>
<dbReference type="PANTHER" id="PTHR10677">
    <property type="entry name" value="UBIQUILIN"/>
    <property type="match status" value="1"/>
</dbReference>
<feature type="compositionally biased region" description="Low complexity" evidence="1">
    <location>
        <begin position="275"/>
        <end position="288"/>
    </location>
</feature>
<evidence type="ECO:0000256" key="1">
    <source>
        <dbReference type="SAM" id="MobiDB-lite"/>
    </source>
</evidence>
<feature type="compositionally biased region" description="Polar residues" evidence="1">
    <location>
        <begin position="87"/>
        <end position="99"/>
    </location>
</feature>
<dbReference type="EMBL" id="JARBJD010000022">
    <property type="protein sequence ID" value="KAK2960550.1"/>
    <property type="molecule type" value="Genomic_DNA"/>
</dbReference>
<feature type="compositionally biased region" description="Low complexity" evidence="1">
    <location>
        <begin position="76"/>
        <end position="86"/>
    </location>
</feature>
<protein>
    <recommendedName>
        <fullName evidence="2">Ubiquitin-like domain-containing protein</fullName>
    </recommendedName>
</protein>
<dbReference type="Proteomes" id="UP001281761">
    <property type="component" value="Unassembled WGS sequence"/>
</dbReference>
<feature type="compositionally biased region" description="Low complexity" evidence="1">
    <location>
        <begin position="146"/>
        <end position="178"/>
    </location>
</feature>
<dbReference type="Pfam" id="PF00240">
    <property type="entry name" value="ubiquitin"/>
    <property type="match status" value="1"/>
</dbReference>
<feature type="region of interest" description="Disordered" evidence="1">
    <location>
        <begin position="76"/>
        <end position="111"/>
    </location>
</feature>
<dbReference type="SUPFAM" id="SSF54236">
    <property type="entry name" value="Ubiquitin-like"/>
    <property type="match status" value="1"/>
</dbReference>
<dbReference type="Gene3D" id="3.10.20.90">
    <property type="entry name" value="Phosphatidylinositol 3-kinase Catalytic Subunit, Chain A, domain 1"/>
    <property type="match status" value="1"/>
</dbReference>
<feature type="compositionally biased region" description="Polar residues" evidence="1">
    <location>
        <begin position="454"/>
        <end position="487"/>
    </location>
</feature>
<accession>A0ABQ9Y9X6</accession>
<dbReference type="PANTHER" id="PTHR10677:SF3">
    <property type="entry name" value="FI07626P-RELATED"/>
    <property type="match status" value="1"/>
</dbReference>
<feature type="compositionally biased region" description="Pro residues" evidence="1">
    <location>
        <begin position="179"/>
        <end position="189"/>
    </location>
</feature>
<feature type="compositionally biased region" description="Basic residues" evidence="1">
    <location>
        <begin position="326"/>
        <end position="339"/>
    </location>
</feature>
<dbReference type="InterPro" id="IPR015496">
    <property type="entry name" value="Ubiquilin"/>
</dbReference>
<dbReference type="SMART" id="SM00213">
    <property type="entry name" value="UBQ"/>
    <property type="match status" value="1"/>
</dbReference>
<feature type="compositionally biased region" description="Low complexity" evidence="1">
    <location>
        <begin position="412"/>
        <end position="446"/>
    </location>
</feature>
<feature type="region of interest" description="Disordered" evidence="1">
    <location>
        <begin position="134"/>
        <end position="346"/>
    </location>
</feature>
<name>A0ABQ9Y9X6_9EUKA</name>
<evidence type="ECO:0000259" key="2">
    <source>
        <dbReference type="PROSITE" id="PS50053"/>
    </source>
</evidence>
<feature type="compositionally biased region" description="Basic residues" evidence="1">
    <location>
        <begin position="389"/>
        <end position="411"/>
    </location>
</feature>